<feature type="compositionally biased region" description="Polar residues" evidence="1">
    <location>
        <begin position="30"/>
        <end position="42"/>
    </location>
</feature>
<comment type="caution">
    <text evidence="2">The sequence shown here is derived from an EMBL/GenBank/DDBJ whole genome shotgun (WGS) entry which is preliminary data.</text>
</comment>
<sequence length="49" mass="5915">MHDIYEQNHLSHCWIESQRTIVSRNKRSASDNNNYEKNSTFKENALYKN</sequence>
<evidence type="ECO:0000256" key="1">
    <source>
        <dbReference type="SAM" id="MobiDB-lite"/>
    </source>
</evidence>
<organism evidence="2 3">
    <name type="scientific">Dendrobium nobile</name>
    <name type="common">Orchid</name>
    <dbReference type="NCBI Taxonomy" id="94219"/>
    <lineage>
        <taxon>Eukaryota</taxon>
        <taxon>Viridiplantae</taxon>
        <taxon>Streptophyta</taxon>
        <taxon>Embryophyta</taxon>
        <taxon>Tracheophyta</taxon>
        <taxon>Spermatophyta</taxon>
        <taxon>Magnoliopsida</taxon>
        <taxon>Liliopsida</taxon>
        <taxon>Asparagales</taxon>
        <taxon>Orchidaceae</taxon>
        <taxon>Epidendroideae</taxon>
        <taxon>Malaxideae</taxon>
        <taxon>Dendrobiinae</taxon>
        <taxon>Dendrobium</taxon>
    </lineage>
</organism>
<dbReference type="EMBL" id="JAGYWB010000013">
    <property type="protein sequence ID" value="KAI0499622.1"/>
    <property type="molecule type" value="Genomic_DNA"/>
</dbReference>
<name>A0A8T3AV69_DENNO</name>
<keyword evidence="3" id="KW-1185">Reference proteome</keyword>
<protein>
    <submittedName>
        <fullName evidence="2">Uncharacterized protein</fullName>
    </submittedName>
</protein>
<reference evidence="2" key="1">
    <citation type="journal article" date="2022" name="Front. Genet.">
        <title>Chromosome-Scale Assembly of the Dendrobium nobile Genome Provides Insights Into the Molecular Mechanism of the Biosynthesis of the Medicinal Active Ingredient of Dendrobium.</title>
        <authorList>
            <person name="Xu Q."/>
            <person name="Niu S.-C."/>
            <person name="Li K.-L."/>
            <person name="Zheng P.-J."/>
            <person name="Zhang X.-J."/>
            <person name="Jia Y."/>
            <person name="Liu Y."/>
            <person name="Niu Y.-X."/>
            <person name="Yu L.-H."/>
            <person name="Chen D.-F."/>
            <person name="Zhang G.-Q."/>
        </authorList>
    </citation>
    <scope>NUCLEOTIDE SEQUENCE</scope>
    <source>
        <tissue evidence="2">Leaf</tissue>
    </source>
</reference>
<accession>A0A8T3AV69</accession>
<proteinExistence type="predicted"/>
<dbReference type="SMR" id="A0A8T3AV69"/>
<feature type="region of interest" description="Disordered" evidence="1">
    <location>
        <begin position="26"/>
        <end position="49"/>
    </location>
</feature>
<evidence type="ECO:0000313" key="3">
    <source>
        <dbReference type="Proteomes" id="UP000829196"/>
    </source>
</evidence>
<evidence type="ECO:0000313" key="2">
    <source>
        <dbReference type="EMBL" id="KAI0499622.1"/>
    </source>
</evidence>
<dbReference type="AlphaFoldDB" id="A0A8T3AV69"/>
<gene>
    <name evidence="2" type="ORF">KFK09_017828</name>
</gene>
<dbReference type="Proteomes" id="UP000829196">
    <property type="component" value="Unassembled WGS sequence"/>
</dbReference>